<name>A0A840U6C3_9BACT</name>
<evidence type="ECO:0000313" key="2">
    <source>
        <dbReference type="EMBL" id="MBB5287600.1"/>
    </source>
</evidence>
<proteinExistence type="predicted"/>
<dbReference type="PANTHER" id="PTHR34107:SF4">
    <property type="entry name" value="SLL1222 PROTEIN"/>
    <property type="match status" value="1"/>
</dbReference>
<accession>A0A840U6C3</accession>
<reference evidence="2 3" key="1">
    <citation type="submission" date="2020-08" db="EMBL/GenBank/DDBJ databases">
        <title>Genomic Encyclopedia of Type Strains, Phase IV (KMG-IV): sequencing the most valuable type-strain genomes for metagenomic binning, comparative biology and taxonomic classification.</title>
        <authorList>
            <person name="Goeker M."/>
        </authorList>
    </citation>
    <scope>NUCLEOTIDE SEQUENCE [LARGE SCALE GENOMIC DNA]</scope>
    <source>
        <strain evidence="2 3">DSM 105074</strain>
    </source>
</reference>
<dbReference type="AlphaFoldDB" id="A0A840U6C3"/>
<dbReference type="Proteomes" id="UP000557307">
    <property type="component" value="Unassembled WGS sequence"/>
</dbReference>
<dbReference type="InterPro" id="IPR008538">
    <property type="entry name" value="Uma2"/>
</dbReference>
<dbReference type="InterPro" id="IPR012296">
    <property type="entry name" value="Nuclease_put_TT1808"/>
</dbReference>
<keyword evidence="2" id="KW-0540">Nuclease</keyword>
<dbReference type="CDD" id="cd06260">
    <property type="entry name" value="DUF820-like"/>
    <property type="match status" value="1"/>
</dbReference>
<dbReference type="PANTHER" id="PTHR34107">
    <property type="entry name" value="SLL0198 PROTEIN-RELATED"/>
    <property type="match status" value="1"/>
</dbReference>
<keyword evidence="3" id="KW-1185">Reference proteome</keyword>
<feature type="domain" description="Putative restriction endonuclease" evidence="1">
    <location>
        <begin position="17"/>
        <end position="191"/>
    </location>
</feature>
<organism evidence="2 3">
    <name type="scientific">Rhabdobacter roseus</name>
    <dbReference type="NCBI Taxonomy" id="1655419"/>
    <lineage>
        <taxon>Bacteria</taxon>
        <taxon>Pseudomonadati</taxon>
        <taxon>Bacteroidota</taxon>
        <taxon>Cytophagia</taxon>
        <taxon>Cytophagales</taxon>
        <taxon>Cytophagaceae</taxon>
        <taxon>Rhabdobacter</taxon>
    </lineage>
</organism>
<dbReference type="GO" id="GO:0004519">
    <property type="term" value="F:endonuclease activity"/>
    <property type="evidence" value="ECO:0007669"/>
    <property type="project" value="UniProtKB-KW"/>
</dbReference>
<comment type="caution">
    <text evidence="2">The sequence shown here is derived from an EMBL/GenBank/DDBJ whole genome shotgun (WGS) entry which is preliminary data.</text>
</comment>
<evidence type="ECO:0000259" key="1">
    <source>
        <dbReference type="Pfam" id="PF05685"/>
    </source>
</evidence>
<dbReference type="InterPro" id="IPR011335">
    <property type="entry name" value="Restrct_endonuc-II-like"/>
</dbReference>
<dbReference type="RefSeq" id="WP_184180082.1">
    <property type="nucleotide sequence ID" value="NZ_JACHGF010000021.1"/>
</dbReference>
<dbReference type="EMBL" id="JACHGF010000021">
    <property type="protein sequence ID" value="MBB5287600.1"/>
    <property type="molecule type" value="Genomic_DNA"/>
</dbReference>
<dbReference type="Gene3D" id="3.90.1570.10">
    <property type="entry name" value="tt1808, chain A"/>
    <property type="match status" value="1"/>
</dbReference>
<dbReference type="SUPFAM" id="SSF52980">
    <property type="entry name" value="Restriction endonuclease-like"/>
    <property type="match status" value="1"/>
</dbReference>
<evidence type="ECO:0000313" key="3">
    <source>
        <dbReference type="Proteomes" id="UP000557307"/>
    </source>
</evidence>
<keyword evidence="2" id="KW-0255">Endonuclease</keyword>
<keyword evidence="2" id="KW-0378">Hydrolase</keyword>
<sequence length="196" mass="22713">MITDINQLDVGKSYTYADYLKWQFDERVELIKGKLFKMSPALARKHQKIAGFFFGEIYSFLRQKRCEVYSAPFDVRLTPRKSDQTTKIYTVVQPDICVICDPVKLDNRGCIGAPDWIIEILSPGNSQTEMKNKFEVYQENGVKEYWLADPTNEIVFVYVLNDEGTYIGLHPFTLEDTISSYVFPDFTLQVADIFKD</sequence>
<protein>
    <submittedName>
        <fullName evidence="2">Uma2 family endonuclease</fullName>
    </submittedName>
</protein>
<gene>
    <name evidence="2" type="ORF">HNQ92_005766</name>
</gene>
<dbReference type="Pfam" id="PF05685">
    <property type="entry name" value="Uma2"/>
    <property type="match status" value="1"/>
</dbReference>